<dbReference type="Pfam" id="PF04205">
    <property type="entry name" value="FMN_bind"/>
    <property type="match status" value="1"/>
</dbReference>
<dbReference type="InterPro" id="IPR007329">
    <property type="entry name" value="FMN-bd"/>
</dbReference>
<feature type="domain" description="FMN-binding" evidence="1">
    <location>
        <begin position="57"/>
        <end position="137"/>
    </location>
</feature>
<dbReference type="Gene3D" id="3.90.1010.20">
    <property type="match status" value="1"/>
</dbReference>
<proteinExistence type="predicted"/>
<gene>
    <name evidence="2" type="ORF">MUG09_13385</name>
</gene>
<evidence type="ECO:0000313" key="2">
    <source>
        <dbReference type="EMBL" id="UOM50550.1"/>
    </source>
</evidence>
<name>A0ABY4D971_9SPIR</name>
<dbReference type="RefSeq" id="WP_244771938.1">
    <property type="nucleotide sequence ID" value="NZ_CP094929.1"/>
</dbReference>
<evidence type="ECO:0000259" key="1">
    <source>
        <dbReference type="SMART" id="SM00900"/>
    </source>
</evidence>
<sequence>MWWILFALLVLIAVGLVMAMRVDGPNRKEASQLQFENVQFSNLKDGTYVGKWEGCTSHIRDTQVEVQIAGGQVSSFRILKGAVPKNGQPVKLSKGRTIDELFQTAIEAKTLDVDVISGATVTSKTHLKAFENALKQAAQ</sequence>
<keyword evidence="3" id="KW-1185">Reference proteome</keyword>
<dbReference type="EMBL" id="CP094929">
    <property type="protein sequence ID" value="UOM50550.1"/>
    <property type="molecule type" value="Genomic_DNA"/>
</dbReference>
<dbReference type="Proteomes" id="UP000829708">
    <property type="component" value="Chromosome"/>
</dbReference>
<protein>
    <submittedName>
        <fullName evidence="2">FMN-binding protein</fullName>
    </submittedName>
</protein>
<evidence type="ECO:0000313" key="3">
    <source>
        <dbReference type="Proteomes" id="UP000829708"/>
    </source>
</evidence>
<accession>A0ABY4D971</accession>
<dbReference type="SMART" id="SM00900">
    <property type="entry name" value="FMN_bind"/>
    <property type="match status" value="1"/>
</dbReference>
<organism evidence="2 3">
    <name type="scientific">Sphaerochaeta associata</name>
    <dbReference type="NCBI Taxonomy" id="1129264"/>
    <lineage>
        <taxon>Bacteria</taxon>
        <taxon>Pseudomonadati</taxon>
        <taxon>Spirochaetota</taxon>
        <taxon>Spirochaetia</taxon>
        <taxon>Spirochaetales</taxon>
        <taxon>Sphaerochaetaceae</taxon>
        <taxon>Sphaerochaeta</taxon>
    </lineage>
</organism>
<reference evidence="3" key="1">
    <citation type="journal article" date="2024" name="J Bioinform Genom">
        <title>Complete genome sequence of the type strain bacterium Sphaerochaeta associata GLS2t (VKM B-2742)t.</title>
        <authorList>
            <person name="Troshina O.Y."/>
            <person name="Tepeeva A.N."/>
            <person name="Arzamasceva V.O."/>
            <person name="Whitman W.B."/>
            <person name="Varghese N."/>
            <person name="Shapiro N."/>
            <person name="Woyke T."/>
            <person name="Kripides N.C."/>
            <person name="Vasilenko O.V."/>
        </authorList>
    </citation>
    <scope>NUCLEOTIDE SEQUENCE [LARGE SCALE GENOMIC DNA]</scope>
    <source>
        <strain evidence="3">GLS2T</strain>
    </source>
</reference>